<keyword evidence="4" id="KW-0677">Repeat</keyword>
<dbReference type="Gene3D" id="3.30.200.20">
    <property type="entry name" value="Phosphorylase Kinase, domain 1"/>
    <property type="match status" value="1"/>
</dbReference>
<keyword evidence="9" id="KW-0675">Receptor</keyword>
<accession>A0AAD6M5Q2</accession>
<dbReference type="InterPro" id="IPR000719">
    <property type="entry name" value="Prot_kinase_dom"/>
</dbReference>
<dbReference type="EMBL" id="JAQIZT010000011">
    <property type="protein sequence ID" value="KAJ6979276.1"/>
    <property type="molecule type" value="Genomic_DNA"/>
</dbReference>
<dbReference type="AlphaFoldDB" id="A0AAD6M5Q2"/>
<evidence type="ECO:0000256" key="1">
    <source>
        <dbReference type="ARBA" id="ARBA00004370"/>
    </source>
</evidence>
<comment type="subcellular location">
    <subcellularLocation>
        <location evidence="1">Membrane</location>
    </subcellularLocation>
</comment>
<dbReference type="FunFam" id="3.30.200.20:FF:000466">
    <property type="entry name" value="Putative LRR receptor-like serine/threonine-protein kinase"/>
    <property type="match status" value="1"/>
</dbReference>
<comment type="caution">
    <text evidence="9">The sequence shown here is derived from an EMBL/GenBank/DDBJ whole genome shotgun (WGS) entry which is preliminary data.</text>
</comment>
<protein>
    <submittedName>
        <fullName evidence="9">Calmodulin-binding receptor kinase CaMRLK-like</fullName>
    </submittedName>
</protein>
<evidence type="ECO:0000256" key="5">
    <source>
        <dbReference type="ARBA" id="ARBA00022989"/>
    </source>
</evidence>
<proteinExistence type="predicted"/>
<dbReference type="GO" id="GO:0004672">
    <property type="term" value="F:protein kinase activity"/>
    <property type="evidence" value="ECO:0007669"/>
    <property type="project" value="InterPro"/>
</dbReference>
<dbReference type="InterPro" id="IPR046959">
    <property type="entry name" value="PRK1-6/SRF4-like"/>
</dbReference>
<dbReference type="SUPFAM" id="SSF56112">
    <property type="entry name" value="Protein kinase-like (PK-like)"/>
    <property type="match status" value="1"/>
</dbReference>
<dbReference type="InterPro" id="IPR001245">
    <property type="entry name" value="Ser-Thr/Tyr_kinase_cat_dom"/>
</dbReference>
<dbReference type="Pfam" id="PF12799">
    <property type="entry name" value="LRR_4"/>
    <property type="match status" value="1"/>
</dbReference>
<dbReference type="Pfam" id="PF07714">
    <property type="entry name" value="PK_Tyr_Ser-Thr"/>
    <property type="match status" value="1"/>
</dbReference>
<dbReference type="InterPro" id="IPR032675">
    <property type="entry name" value="LRR_dom_sf"/>
</dbReference>
<dbReference type="InterPro" id="IPR001611">
    <property type="entry name" value="Leu-rich_rpt"/>
</dbReference>
<sequence>MAELNMGILIDIVDEEWMRDTLPDDDLALPPVMAVRTDDAEDSNQDTQHVDADAWHDLALGNQFLLVVSLFVFVESTCNSTDQELVSKAFGSVSGFNLSWFQHAGSTSNCSHPSVTEIRLPSRNLSGSISWHYLKNMSQLHIIDLSSNSLRGQVPSWFWSIKSLSDVNLSRNRLGGSVGFGINSSSSSMIKVLNLSTNRFTNLVKLSGFANLEVLDISHNEIGSLPSGFPNLTKLESLNISSCNISGNIRVISGLRSLKYLDVSNNTMSGKFPSDFPPLDGLMFLNVSLNNFSGLVSLDKYSKFGKSAFSHGGGLIFNTSKTPNNPVKKPRLNQTQLHKKTMKKYPPIYLHAKKTKPKSKTKTLVICVSATSSLVLVSIAICVFCMHRRRKIATRNKWAISKPAHLTFKMEKSGPFSFETESGSSWVADIKEPTSAPVIMSSKPLMNLTFKDLIVSTSHFGTDSLLAEGRCGPLYRAVLPGDLHVAIKVLENARDLDHDDAAALFEDISRLKHPNLLPLCGYCIAGKEKLVLYEFMFNGDLHRWLHELPTLKTNVEDWSTDTWENQNVHGFHAASPEEKTNWLTRHRIAVGVARGVAYLHHAGSTHGQLVASNILLSDSLEPRVADFGLRNVGSKNKSVGLEKQDCGFELDVYCFGVVLIELMTGKQGSEGNVEWVRRLVREGRGGDALDSRLRLGGDSVSEMVECLRVGYLCTAELPEKRPTMQQVLGLLKDIHPVLS</sequence>
<name>A0AAD6M5Q2_9ROSI</name>
<keyword evidence="5 7" id="KW-1133">Transmembrane helix</keyword>
<evidence type="ECO:0000313" key="9">
    <source>
        <dbReference type="EMBL" id="KAJ6979276.1"/>
    </source>
</evidence>
<keyword evidence="9" id="KW-0808">Transferase</keyword>
<evidence type="ECO:0000256" key="6">
    <source>
        <dbReference type="ARBA" id="ARBA00023136"/>
    </source>
</evidence>
<keyword evidence="10" id="KW-1185">Reference proteome</keyword>
<evidence type="ECO:0000256" key="3">
    <source>
        <dbReference type="ARBA" id="ARBA00022692"/>
    </source>
</evidence>
<dbReference type="PANTHER" id="PTHR48007">
    <property type="entry name" value="LEUCINE-RICH REPEAT RECEPTOR-LIKE PROTEIN KINASE PXC1"/>
    <property type="match status" value="1"/>
</dbReference>
<dbReference type="Pfam" id="PF00560">
    <property type="entry name" value="LRR_1"/>
    <property type="match status" value="1"/>
</dbReference>
<dbReference type="InterPro" id="IPR011009">
    <property type="entry name" value="Kinase-like_dom_sf"/>
</dbReference>
<dbReference type="GO" id="GO:0016020">
    <property type="term" value="C:membrane"/>
    <property type="evidence" value="ECO:0007669"/>
    <property type="project" value="UniProtKB-SubCell"/>
</dbReference>
<dbReference type="InterPro" id="IPR025875">
    <property type="entry name" value="Leu-rich_rpt_4"/>
</dbReference>
<dbReference type="PROSITE" id="PS51450">
    <property type="entry name" value="LRR"/>
    <property type="match status" value="1"/>
</dbReference>
<evidence type="ECO:0000256" key="7">
    <source>
        <dbReference type="SAM" id="Phobius"/>
    </source>
</evidence>
<keyword evidence="6 7" id="KW-0472">Membrane</keyword>
<dbReference type="Pfam" id="PF13855">
    <property type="entry name" value="LRR_8"/>
    <property type="match status" value="1"/>
</dbReference>
<evidence type="ECO:0000256" key="4">
    <source>
        <dbReference type="ARBA" id="ARBA00022737"/>
    </source>
</evidence>
<organism evidence="9 10">
    <name type="scientific">Populus alba x Populus x berolinensis</name>
    <dbReference type="NCBI Taxonomy" id="444605"/>
    <lineage>
        <taxon>Eukaryota</taxon>
        <taxon>Viridiplantae</taxon>
        <taxon>Streptophyta</taxon>
        <taxon>Embryophyta</taxon>
        <taxon>Tracheophyta</taxon>
        <taxon>Spermatophyta</taxon>
        <taxon>Magnoliopsida</taxon>
        <taxon>eudicotyledons</taxon>
        <taxon>Gunneridae</taxon>
        <taxon>Pentapetalae</taxon>
        <taxon>rosids</taxon>
        <taxon>fabids</taxon>
        <taxon>Malpighiales</taxon>
        <taxon>Salicaceae</taxon>
        <taxon>Saliceae</taxon>
        <taxon>Populus</taxon>
    </lineage>
</organism>
<feature type="domain" description="Protein kinase" evidence="8">
    <location>
        <begin position="460"/>
        <end position="738"/>
    </location>
</feature>
<dbReference type="SUPFAM" id="SSF52058">
    <property type="entry name" value="L domain-like"/>
    <property type="match status" value="1"/>
</dbReference>
<evidence type="ECO:0000259" key="8">
    <source>
        <dbReference type="PROSITE" id="PS50011"/>
    </source>
</evidence>
<evidence type="ECO:0000313" key="10">
    <source>
        <dbReference type="Proteomes" id="UP001164929"/>
    </source>
</evidence>
<keyword evidence="2" id="KW-0433">Leucine-rich repeat</keyword>
<dbReference type="PANTHER" id="PTHR48007:SF84">
    <property type="entry name" value="(WILD MALAYSIAN BANANA) HYPOTHETICAL PROTEIN"/>
    <property type="match status" value="1"/>
</dbReference>
<dbReference type="Proteomes" id="UP001164929">
    <property type="component" value="Chromosome 11"/>
</dbReference>
<dbReference type="Gene3D" id="3.80.10.10">
    <property type="entry name" value="Ribonuclease Inhibitor"/>
    <property type="match status" value="2"/>
</dbReference>
<feature type="transmembrane region" description="Helical" evidence="7">
    <location>
        <begin position="363"/>
        <end position="386"/>
    </location>
</feature>
<evidence type="ECO:0000256" key="2">
    <source>
        <dbReference type="ARBA" id="ARBA00022614"/>
    </source>
</evidence>
<keyword evidence="3 7" id="KW-0812">Transmembrane</keyword>
<gene>
    <name evidence="9" type="ORF">NC653_027432</name>
</gene>
<dbReference type="PROSITE" id="PS50011">
    <property type="entry name" value="PROTEIN_KINASE_DOM"/>
    <property type="match status" value="1"/>
</dbReference>
<keyword evidence="9" id="KW-0418">Kinase</keyword>
<dbReference type="GO" id="GO:0005524">
    <property type="term" value="F:ATP binding"/>
    <property type="evidence" value="ECO:0007669"/>
    <property type="project" value="InterPro"/>
</dbReference>
<reference evidence="9" key="1">
    <citation type="journal article" date="2023" name="Mol. Ecol. Resour.">
        <title>Chromosome-level genome assembly of a triploid poplar Populus alba 'Berolinensis'.</title>
        <authorList>
            <person name="Chen S."/>
            <person name="Yu Y."/>
            <person name="Wang X."/>
            <person name="Wang S."/>
            <person name="Zhang T."/>
            <person name="Zhou Y."/>
            <person name="He R."/>
            <person name="Meng N."/>
            <person name="Wang Y."/>
            <person name="Liu W."/>
            <person name="Liu Z."/>
            <person name="Liu J."/>
            <person name="Guo Q."/>
            <person name="Huang H."/>
            <person name="Sederoff R.R."/>
            <person name="Wang G."/>
            <person name="Qu G."/>
            <person name="Chen S."/>
        </authorList>
    </citation>
    <scope>NUCLEOTIDE SEQUENCE</scope>
    <source>
        <strain evidence="9">SC-2020</strain>
    </source>
</reference>
<dbReference type="Gene3D" id="1.10.510.10">
    <property type="entry name" value="Transferase(Phosphotransferase) domain 1"/>
    <property type="match status" value="1"/>
</dbReference>